<reference evidence="2" key="1">
    <citation type="journal article" date="2020" name="mSystems">
        <title>Genome- and Community-Level Interaction Insights into Carbon Utilization and Element Cycling Functions of Hydrothermarchaeota in Hydrothermal Sediment.</title>
        <authorList>
            <person name="Zhou Z."/>
            <person name="Liu Y."/>
            <person name="Xu W."/>
            <person name="Pan J."/>
            <person name="Luo Z.H."/>
            <person name="Li M."/>
        </authorList>
    </citation>
    <scope>NUCLEOTIDE SEQUENCE [LARGE SCALE GENOMIC DNA]</scope>
    <source>
        <strain evidence="2">HyVt-443</strain>
    </source>
</reference>
<feature type="chain" id="PRO_5032772691" description="Cytochrome P460 domain-containing protein" evidence="1">
    <location>
        <begin position="21"/>
        <end position="169"/>
    </location>
</feature>
<comment type="caution">
    <text evidence="2">The sequence shown here is derived from an EMBL/GenBank/DDBJ whole genome shotgun (WGS) entry which is preliminary data.</text>
</comment>
<dbReference type="AlphaFoldDB" id="A0A831W9X4"/>
<evidence type="ECO:0000256" key="1">
    <source>
        <dbReference type="SAM" id="SignalP"/>
    </source>
</evidence>
<organism evidence="2">
    <name type="scientific">Sedimenticola thiotaurini</name>
    <dbReference type="NCBI Taxonomy" id="1543721"/>
    <lineage>
        <taxon>Bacteria</taxon>
        <taxon>Pseudomonadati</taxon>
        <taxon>Pseudomonadota</taxon>
        <taxon>Gammaproteobacteria</taxon>
        <taxon>Chromatiales</taxon>
        <taxon>Sedimenticolaceae</taxon>
        <taxon>Sedimenticola</taxon>
    </lineage>
</organism>
<dbReference type="EMBL" id="DRKP01000048">
    <property type="protein sequence ID" value="HEB95557.1"/>
    <property type="molecule type" value="Genomic_DNA"/>
</dbReference>
<evidence type="ECO:0008006" key="3">
    <source>
        <dbReference type="Google" id="ProtNLM"/>
    </source>
</evidence>
<keyword evidence="1" id="KW-0732">Signal</keyword>
<protein>
    <recommendedName>
        <fullName evidence="3">Cytochrome P460 domain-containing protein</fullName>
    </recommendedName>
</protein>
<accession>A0A831W9X4</accession>
<proteinExistence type="predicted"/>
<evidence type="ECO:0000313" key="2">
    <source>
        <dbReference type="EMBL" id="HEB95557.1"/>
    </source>
</evidence>
<name>A0A831W9X4_9GAMM</name>
<gene>
    <name evidence="2" type="ORF">ENI96_03885</name>
</gene>
<feature type="signal peptide" evidence="1">
    <location>
        <begin position="1"/>
        <end position="20"/>
    </location>
</feature>
<dbReference type="Proteomes" id="UP000886251">
    <property type="component" value="Unassembled WGS sequence"/>
</dbReference>
<sequence>MIERILVAAVVLLAAFTARAGSEVPFPADWKGWTAVDTPLTGIGALPGCEADVSALPPIYQETVETYCAVRPEGPGAVAVLVEPGSVEKYRTRSGGFADGSRMVLHLKDLGLLFVTGYNGGKAGYGVFKEDGTDVTDANPDGILGPNTCRVCHSGYSAFCVDGQCGAVQ</sequence>